<dbReference type="CDD" id="cd02440">
    <property type="entry name" value="AdoMet_MTases"/>
    <property type="match status" value="1"/>
</dbReference>
<evidence type="ECO:0000256" key="1">
    <source>
        <dbReference type="ARBA" id="ARBA00023115"/>
    </source>
</evidence>
<dbReference type="GO" id="GO:0006596">
    <property type="term" value="P:polyamine biosynthetic process"/>
    <property type="evidence" value="ECO:0007669"/>
    <property type="project" value="UniProtKB-KW"/>
</dbReference>
<evidence type="ECO:0000313" key="2">
    <source>
        <dbReference type="EMBL" id="KKT45351.1"/>
    </source>
</evidence>
<keyword evidence="2" id="KW-0808">Transferase</keyword>
<dbReference type="AlphaFoldDB" id="A0A0G1HD87"/>
<name>A0A0G1HD87_UNCKA</name>
<dbReference type="EMBL" id="LCIA01000007">
    <property type="protein sequence ID" value="KKT45351.1"/>
    <property type="molecule type" value="Genomic_DNA"/>
</dbReference>
<comment type="caution">
    <text evidence="2">The sequence shown here is derived from an EMBL/GenBank/DDBJ whole genome shotgun (WGS) entry which is preliminary data.</text>
</comment>
<dbReference type="PANTHER" id="PTHR43317">
    <property type="entry name" value="THERMOSPERMINE SYNTHASE ACAULIS5"/>
    <property type="match status" value="1"/>
</dbReference>
<dbReference type="SUPFAM" id="SSF53335">
    <property type="entry name" value="S-adenosyl-L-methionine-dependent methyltransferases"/>
    <property type="match status" value="1"/>
</dbReference>
<reference evidence="2 3" key="1">
    <citation type="journal article" date="2015" name="Nature">
        <title>rRNA introns, odd ribosomes, and small enigmatic genomes across a large radiation of phyla.</title>
        <authorList>
            <person name="Brown C.T."/>
            <person name="Hug L.A."/>
            <person name="Thomas B.C."/>
            <person name="Sharon I."/>
            <person name="Castelle C.J."/>
            <person name="Singh A."/>
            <person name="Wilkins M.J."/>
            <person name="Williams K.H."/>
            <person name="Banfield J.F."/>
        </authorList>
    </citation>
    <scope>NUCLEOTIDE SEQUENCE [LARGE SCALE GENOMIC DNA]</scope>
</reference>
<sequence length="234" mass="25931">MNIFEGIQLPKVLCEVESPVNGKISVIEVGNTRKLIVGGVVQSLNWDAPGTSRQVWGRLVENLHDQEPNLKSIMVLGLGGGSMQQLLAKKYPGIHITSVEFDKVMVDVAKQYFNLDAIPNHRIIVDDALKVIAVPEEFGISQNSFEVIIVDIFSGEKYPDLGASGNFFAGIKNLVVPGGLVVFDRIYLEHHQEQVNHFIELLEGFFYNIKSVIIAGRSNSDNVVIFCRTQPQVN</sequence>
<protein>
    <submittedName>
        <fullName evidence="2">Spermidine synthase (Putrescine aminopropyltransferase)</fullName>
    </submittedName>
</protein>
<organism evidence="2 3">
    <name type="scientific">candidate division WWE3 bacterium GW2011_GWA2_44_16</name>
    <dbReference type="NCBI Taxonomy" id="1619110"/>
    <lineage>
        <taxon>Bacteria</taxon>
        <taxon>Katanobacteria</taxon>
    </lineage>
</organism>
<dbReference type="InterPro" id="IPR029063">
    <property type="entry name" value="SAM-dependent_MTases_sf"/>
</dbReference>
<dbReference type="Pfam" id="PF01564">
    <property type="entry name" value="Spermine_synth"/>
    <property type="match status" value="1"/>
</dbReference>
<evidence type="ECO:0000313" key="3">
    <source>
        <dbReference type="Proteomes" id="UP000034128"/>
    </source>
</evidence>
<dbReference type="PANTHER" id="PTHR43317:SF1">
    <property type="entry name" value="THERMOSPERMINE SYNTHASE ACAULIS5"/>
    <property type="match status" value="1"/>
</dbReference>
<keyword evidence="1" id="KW-0620">Polyamine biosynthesis</keyword>
<dbReference type="Proteomes" id="UP000034128">
    <property type="component" value="Unassembled WGS sequence"/>
</dbReference>
<accession>A0A0G1HD87</accession>
<gene>
    <name evidence="2" type="ORF">UW36_C0007G0032</name>
</gene>
<dbReference type="Gene3D" id="3.40.50.150">
    <property type="entry name" value="Vaccinia Virus protein VP39"/>
    <property type="match status" value="1"/>
</dbReference>
<dbReference type="STRING" id="1619110.UW36_C0007G0032"/>
<dbReference type="GO" id="GO:0016740">
    <property type="term" value="F:transferase activity"/>
    <property type="evidence" value="ECO:0007669"/>
    <property type="project" value="UniProtKB-KW"/>
</dbReference>
<proteinExistence type="predicted"/>